<protein>
    <submittedName>
        <fullName evidence="2">Uncharacterized protein</fullName>
    </submittedName>
</protein>
<proteinExistence type="predicted"/>
<dbReference type="Proteomes" id="UP000266861">
    <property type="component" value="Unassembled WGS sequence"/>
</dbReference>
<dbReference type="AlphaFoldDB" id="A0A397IZA4"/>
<keyword evidence="3" id="KW-1185">Reference proteome</keyword>
<feature type="compositionally biased region" description="Acidic residues" evidence="1">
    <location>
        <begin position="59"/>
        <end position="70"/>
    </location>
</feature>
<name>A0A397IZA4_9GLOM</name>
<reference evidence="2 3" key="1">
    <citation type="submission" date="2018-08" db="EMBL/GenBank/DDBJ databases">
        <title>Genome and evolution of the arbuscular mycorrhizal fungus Diversispora epigaea (formerly Glomus versiforme) and its bacterial endosymbionts.</title>
        <authorList>
            <person name="Sun X."/>
            <person name="Fei Z."/>
            <person name="Harrison M."/>
        </authorList>
    </citation>
    <scope>NUCLEOTIDE SEQUENCE [LARGE SCALE GENOMIC DNA]</scope>
    <source>
        <strain evidence="2 3">IT104</strain>
    </source>
</reference>
<dbReference type="EMBL" id="PQFF01000113">
    <property type="protein sequence ID" value="RHZ81365.1"/>
    <property type="molecule type" value="Genomic_DNA"/>
</dbReference>
<evidence type="ECO:0000256" key="1">
    <source>
        <dbReference type="SAM" id="MobiDB-lite"/>
    </source>
</evidence>
<feature type="region of interest" description="Disordered" evidence="1">
    <location>
        <begin position="42"/>
        <end position="80"/>
    </location>
</feature>
<sequence>MVLDCFSCLPLKHSNKCGDYFTSSMVYPICNKDHKKENIRENIGGFDSQENPDCKQPGEESDDGDEDDEGFAGSKTNRHELKFSNHPGEILLVDMLSFFLCNVYNILAVDNVNVLDH</sequence>
<organism evidence="2 3">
    <name type="scientific">Diversispora epigaea</name>
    <dbReference type="NCBI Taxonomy" id="1348612"/>
    <lineage>
        <taxon>Eukaryota</taxon>
        <taxon>Fungi</taxon>
        <taxon>Fungi incertae sedis</taxon>
        <taxon>Mucoromycota</taxon>
        <taxon>Glomeromycotina</taxon>
        <taxon>Glomeromycetes</taxon>
        <taxon>Diversisporales</taxon>
        <taxon>Diversisporaceae</taxon>
        <taxon>Diversispora</taxon>
    </lineage>
</organism>
<comment type="caution">
    <text evidence="2">The sequence shown here is derived from an EMBL/GenBank/DDBJ whole genome shotgun (WGS) entry which is preliminary data.</text>
</comment>
<evidence type="ECO:0000313" key="2">
    <source>
        <dbReference type="EMBL" id="RHZ81365.1"/>
    </source>
</evidence>
<evidence type="ECO:0000313" key="3">
    <source>
        <dbReference type="Proteomes" id="UP000266861"/>
    </source>
</evidence>
<accession>A0A397IZA4</accession>
<gene>
    <name evidence="2" type="ORF">Glove_121g91</name>
</gene>